<dbReference type="Pfam" id="PF03999">
    <property type="entry name" value="MAP65_ASE1"/>
    <property type="match status" value="1"/>
</dbReference>
<dbReference type="PANTHER" id="PTHR19321">
    <property type="entry name" value="PROTEIN REGULATOR OF CYTOKINESIS 1 PRC1-RELATED"/>
    <property type="match status" value="1"/>
</dbReference>
<gene>
    <name evidence="2" type="ORF">CIHG_10539</name>
</gene>
<sequence length="194" mass="22132">MSLLESTKNTTVASSPSLWAELGTPQAQTDPAIVEHHRDSPEQLGLHESDLASLRTKRDKLLNEKKAREGKIKELRTAVEALWGRLGVEESDRKGFLAANRGCGLRTINEFEEELARLNELKRQNLHLFVEDARCRLQELWDSLYYSEEEMLDFTPAFSDVYSDALLSAHEAEIARLEALKARGNHFLRFSHEL</sequence>
<feature type="region of interest" description="Disordered" evidence="1">
    <location>
        <begin position="1"/>
        <end position="21"/>
    </location>
</feature>
<dbReference type="GO" id="GO:0005737">
    <property type="term" value="C:cytoplasm"/>
    <property type="evidence" value="ECO:0007669"/>
    <property type="project" value="TreeGrafter"/>
</dbReference>
<evidence type="ECO:0000256" key="1">
    <source>
        <dbReference type="SAM" id="MobiDB-lite"/>
    </source>
</evidence>
<reference evidence="3" key="1">
    <citation type="journal article" date="2010" name="Genome Res.">
        <title>Population genomic sequencing of Coccidioides fungi reveals recent hybridization and transposon control.</title>
        <authorList>
            <person name="Neafsey D.E."/>
            <person name="Barker B.M."/>
            <person name="Sharpton T.J."/>
            <person name="Stajich J.E."/>
            <person name="Park D.J."/>
            <person name="Whiston E."/>
            <person name="Hung C.-Y."/>
            <person name="McMahan C."/>
            <person name="White J."/>
            <person name="Sykes S."/>
            <person name="Heiman D."/>
            <person name="Young S."/>
            <person name="Zeng Q."/>
            <person name="Abouelleil A."/>
            <person name="Aftuck L."/>
            <person name="Bessette D."/>
            <person name="Brown A."/>
            <person name="FitzGerald M."/>
            <person name="Lui A."/>
            <person name="Macdonald J.P."/>
            <person name="Priest M."/>
            <person name="Orbach M.J."/>
            <person name="Galgiani J.N."/>
            <person name="Kirkland T.N."/>
            <person name="Cole G.T."/>
            <person name="Birren B.W."/>
            <person name="Henn M.R."/>
            <person name="Taylor J.W."/>
            <person name="Rounsley S.D."/>
        </authorList>
    </citation>
    <scope>NUCLEOTIDE SEQUENCE [LARGE SCALE GENOMIC DNA]</scope>
    <source>
        <strain evidence="3">H538.4</strain>
    </source>
</reference>
<name>A0A0J8S8N5_COCIT</name>
<accession>A0A0J8S8N5</accession>
<proteinExistence type="predicted"/>
<dbReference type="PANTHER" id="PTHR19321:SF41">
    <property type="entry name" value="FASCETTO-RELATED"/>
    <property type="match status" value="1"/>
</dbReference>
<dbReference type="EMBL" id="DS017232">
    <property type="protein sequence ID" value="KMU92744.1"/>
    <property type="molecule type" value="Genomic_DNA"/>
</dbReference>
<dbReference type="GO" id="GO:0051256">
    <property type="term" value="P:mitotic spindle midzone assembly"/>
    <property type="evidence" value="ECO:0007669"/>
    <property type="project" value="TreeGrafter"/>
</dbReference>
<dbReference type="AlphaFoldDB" id="A0A0J8S8N5"/>
<protein>
    <submittedName>
        <fullName evidence="2">Uncharacterized protein</fullName>
    </submittedName>
</protein>
<dbReference type="InterPro" id="IPR007145">
    <property type="entry name" value="MAP65_Ase1_PRC1"/>
</dbReference>
<dbReference type="Proteomes" id="UP000054563">
    <property type="component" value="Unassembled WGS sequence"/>
</dbReference>
<organism evidence="2 3">
    <name type="scientific">Coccidioides immitis H538.4</name>
    <dbReference type="NCBI Taxonomy" id="396776"/>
    <lineage>
        <taxon>Eukaryota</taxon>
        <taxon>Fungi</taxon>
        <taxon>Dikarya</taxon>
        <taxon>Ascomycota</taxon>
        <taxon>Pezizomycotina</taxon>
        <taxon>Eurotiomycetes</taxon>
        <taxon>Eurotiomycetidae</taxon>
        <taxon>Onygenales</taxon>
        <taxon>Onygenaceae</taxon>
        <taxon>Coccidioides</taxon>
    </lineage>
</organism>
<dbReference type="VEuPathDB" id="FungiDB:CIHG_10539"/>
<evidence type="ECO:0000313" key="3">
    <source>
        <dbReference type="Proteomes" id="UP000054563"/>
    </source>
</evidence>
<evidence type="ECO:0000313" key="2">
    <source>
        <dbReference type="EMBL" id="KMU92744.1"/>
    </source>
</evidence>
<dbReference type="GO" id="GO:0008017">
    <property type="term" value="F:microtubule binding"/>
    <property type="evidence" value="ECO:0007669"/>
    <property type="project" value="InterPro"/>
</dbReference>
<dbReference type="GO" id="GO:1990023">
    <property type="term" value="C:mitotic spindle midzone"/>
    <property type="evidence" value="ECO:0007669"/>
    <property type="project" value="TreeGrafter"/>
</dbReference>
<dbReference type="STRING" id="396776.A0A0J8S8N5"/>
<feature type="compositionally biased region" description="Polar residues" evidence="1">
    <location>
        <begin position="1"/>
        <end position="17"/>
    </location>
</feature>
<dbReference type="OrthoDB" id="642895at2759"/>